<organism evidence="2 3">
    <name type="scientific">Alkalicella caledoniensis</name>
    <dbReference type="NCBI Taxonomy" id="2731377"/>
    <lineage>
        <taxon>Bacteria</taxon>
        <taxon>Bacillati</taxon>
        <taxon>Bacillota</taxon>
        <taxon>Clostridia</taxon>
        <taxon>Eubacteriales</taxon>
        <taxon>Proteinivoracaceae</taxon>
        <taxon>Alkalicella</taxon>
    </lineage>
</organism>
<reference evidence="2 3" key="1">
    <citation type="submission" date="2020-07" db="EMBL/GenBank/DDBJ databases">
        <title>Alkalicella. sp. LB2 genome.</title>
        <authorList>
            <person name="Postec A."/>
            <person name="Quemeneur M."/>
        </authorList>
    </citation>
    <scope>NUCLEOTIDE SEQUENCE [LARGE SCALE GENOMIC DNA]</scope>
    <source>
        <strain evidence="2 3">LB2</strain>
    </source>
</reference>
<dbReference type="RefSeq" id="WP_213167535.1">
    <property type="nucleotide sequence ID" value="NZ_CP058559.1"/>
</dbReference>
<dbReference type="Gene3D" id="1.10.1760.20">
    <property type="match status" value="1"/>
</dbReference>
<keyword evidence="1" id="KW-0472">Membrane</keyword>
<feature type="transmembrane region" description="Helical" evidence="1">
    <location>
        <begin position="104"/>
        <end position="126"/>
    </location>
</feature>
<dbReference type="Pfam" id="PF12822">
    <property type="entry name" value="ECF_trnsprt"/>
    <property type="match status" value="1"/>
</dbReference>
<keyword evidence="3" id="KW-1185">Reference proteome</keyword>
<evidence type="ECO:0000313" key="3">
    <source>
        <dbReference type="Proteomes" id="UP000516160"/>
    </source>
</evidence>
<keyword evidence="1" id="KW-0812">Transmembrane</keyword>
<dbReference type="InterPro" id="IPR024529">
    <property type="entry name" value="ECF_trnsprt_substrate-spec"/>
</dbReference>
<protein>
    <submittedName>
        <fullName evidence="2">ECF transporter S component</fullName>
    </submittedName>
</protein>
<feature type="transmembrane region" description="Helical" evidence="1">
    <location>
        <begin position="43"/>
        <end position="65"/>
    </location>
</feature>
<feature type="transmembrane region" description="Helical" evidence="1">
    <location>
        <begin position="138"/>
        <end position="160"/>
    </location>
</feature>
<dbReference type="EMBL" id="CP058559">
    <property type="protein sequence ID" value="QNO13872.1"/>
    <property type="molecule type" value="Genomic_DNA"/>
</dbReference>
<keyword evidence="1" id="KW-1133">Transmembrane helix</keyword>
<evidence type="ECO:0000256" key="1">
    <source>
        <dbReference type="SAM" id="Phobius"/>
    </source>
</evidence>
<gene>
    <name evidence="2" type="ORF">HYG86_03360</name>
</gene>
<dbReference type="AlphaFoldDB" id="A0A7G9W5B0"/>
<feature type="transmembrane region" description="Helical" evidence="1">
    <location>
        <begin position="77"/>
        <end position="97"/>
    </location>
</feature>
<feature type="transmembrane region" description="Helical" evidence="1">
    <location>
        <begin position="12"/>
        <end position="31"/>
    </location>
</feature>
<accession>A0A7G9W5B0</accession>
<dbReference type="GO" id="GO:0022857">
    <property type="term" value="F:transmembrane transporter activity"/>
    <property type="evidence" value="ECO:0007669"/>
    <property type="project" value="InterPro"/>
</dbReference>
<sequence>MKNAVVTSKNSVTQMTYCAIFVGLSYIGALLKIQGSIAFDSMPAYFAAILLGPSLGAVVGVLGHLLTAITSGFPMTLPMHLIIASIMGVTVFLFGWVYKRSNYILASITAIIFNGPVSTLLAAYFSTLLAMQFSGWTLFYAMVIPLTLASAANVILAVILHKAMGKRL</sequence>
<proteinExistence type="predicted"/>
<dbReference type="Proteomes" id="UP000516160">
    <property type="component" value="Chromosome"/>
</dbReference>
<name>A0A7G9W5B0_ALKCA</name>
<evidence type="ECO:0000313" key="2">
    <source>
        <dbReference type="EMBL" id="QNO13872.1"/>
    </source>
</evidence>
<dbReference type="KEGG" id="acae:HYG86_03360"/>